<name>A0A1W6A3W1_BACMY</name>
<evidence type="ECO:0000313" key="1">
    <source>
        <dbReference type="EMBL" id="ARJ20512.1"/>
    </source>
</evidence>
<evidence type="ECO:0000313" key="3">
    <source>
        <dbReference type="Proteomes" id="UP000192932"/>
    </source>
</evidence>
<reference evidence="1 3" key="1">
    <citation type="submission" date="2017-04" db="EMBL/GenBank/DDBJ databases">
        <title>The Characteristic of a Fine Plant Growth-Promoting Rhizobacteria Bacillus mycoides Gnyt1 and its Whole Genome Sequencing Analysis.</title>
        <authorList>
            <person name="Li J.H."/>
            <person name="Yao T."/>
        </authorList>
    </citation>
    <scope>NUCLEOTIDE SEQUENCE [LARGE SCALE GENOMIC DNA]</scope>
    <source>
        <strain evidence="1 3">Gnyt1</strain>
    </source>
</reference>
<dbReference type="EMBL" id="CP020743">
    <property type="protein sequence ID" value="ARJ21769.1"/>
    <property type="molecule type" value="Genomic_DNA"/>
</dbReference>
<protein>
    <submittedName>
        <fullName evidence="1">Uncharacterized protein</fullName>
    </submittedName>
</protein>
<dbReference type="AlphaFoldDB" id="A0A1W6A3W1"/>
<accession>A0A1W6A3W1</accession>
<organism evidence="1 3">
    <name type="scientific">Bacillus mycoides</name>
    <dbReference type="NCBI Taxonomy" id="1405"/>
    <lineage>
        <taxon>Bacteria</taxon>
        <taxon>Bacillati</taxon>
        <taxon>Bacillota</taxon>
        <taxon>Bacilli</taxon>
        <taxon>Bacillales</taxon>
        <taxon>Bacillaceae</taxon>
        <taxon>Bacillus</taxon>
        <taxon>Bacillus cereus group</taxon>
    </lineage>
</organism>
<dbReference type="Proteomes" id="UP000192932">
    <property type="component" value="Chromosome"/>
</dbReference>
<dbReference type="EMBL" id="CP020743">
    <property type="protein sequence ID" value="ARJ20512.1"/>
    <property type="molecule type" value="Genomic_DNA"/>
</dbReference>
<sequence>MASIDVVVNTGLMVAKMRIVAEHLYAMADELSTVEENYCMNDGELLEGMYSEGILIKKVCSKCREEYVTSERKSPPL</sequence>
<evidence type="ECO:0000313" key="2">
    <source>
        <dbReference type="EMBL" id="ARJ21769.1"/>
    </source>
</evidence>
<gene>
    <name evidence="1" type="ORF">B7492_04380</name>
    <name evidence="2" type="ORF">B7492_11120</name>
</gene>
<proteinExistence type="predicted"/>
<dbReference type="RefSeq" id="WP_085309256.1">
    <property type="nucleotide sequence ID" value="NZ_CP020743.1"/>
</dbReference>